<name>A0A0F8A1S6_9HYPO</name>
<keyword evidence="2" id="KW-0732">Signal</keyword>
<evidence type="ECO:0000256" key="2">
    <source>
        <dbReference type="SAM" id="SignalP"/>
    </source>
</evidence>
<dbReference type="PROSITE" id="PS01010">
    <property type="entry name" value="CRISP_2"/>
    <property type="match status" value="1"/>
</dbReference>
<dbReference type="SMART" id="SM00198">
    <property type="entry name" value="SCP"/>
    <property type="match status" value="1"/>
</dbReference>
<evidence type="ECO:0000313" key="4">
    <source>
        <dbReference type="EMBL" id="KJZ69664.1"/>
    </source>
</evidence>
<dbReference type="OrthoDB" id="337038at2759"/>
<feature type="region of interest" description="Disordered" evidence="1">
    <location>
        <begin position="91"/>
        <end position="163"/>
    </location>
</feature>
<evidence type="ECO:0000256" key="1">
    <source>
        <dbReference type="SAM" id="MobiDB-lite"/>
    </source>
</evidence>
<dbReference type="Gene3D" id="3.40.33.10">
    <property type="entry name" value="CAP"/>
    <property type="match status" value="1"/>
</dbReference>
<evidence type="ECO:0000313" key="5">
    <source>
        <dbReference type="Proteomes" id="UP000054481"/>
    </source>
</evidence>
<proteinExistence type="predicted"/>
<gene>
    <name evidence="4" type="ORF">HIM_10937</name>
</gene>
<dbReference type="Pfam" id="PF00188">
    <property type="entry name" value="CAP"/>
    <property type="match status" value="1"/>
</dbReference>
<feature type="region of interest" description="Disordered" evidence="1">
    <location>
        <begin position="33"/>
        <end position="53"/>
    </location>
</feature>
<feature type="domain" description="SCP" evidence="3">
    <location>
        <begin position="145"/>
        <end position="278"/>
    </location>
</feature>
<dbReference type="InterPro" id="IPR035940">
    <property type="entry name" value="CAP_sf"/>
</dbReference>
<dbReference type="InterPro" id="IPR001283">
    <property type="entry name" value="CRISP-related"/>
</dbReference>
<accession>A0A0F8A1S6</accession>
<keyword evidence="5" id="KW-1185">Reference proteome</keyword>
<protein>
    <recommendedName>
        <fullName evidence="3">SCP domain-containing protein</fullName>
    </recommendedName>
</protein>
<dbReference type="CDD" id="cd05382">
    <property type="entry name" value="CAP_GAPR1-like"/>
    <property type="match status" value="1"/>
</dbReference>
<dbReference type="PANTHER" id="PTHR10334">
    <property type="entry name" value="CYSTEINE-RICH SECRETORY PROTEIN-RELATED"/>
    <property type="match status" value="1"/>
</dbReference>
<organism evidence="4 5">
    <name type="scientific">Hirsutella minnesotensis 3608</name>
    <dbReference type="NCBI Taxonomy" id="1043627"/>
    <lineage>
        <taxon>Eukaryota</taxon>
        <taxon>Fungi</taxon>
        <taxon>Dikarya</taxon>
        <taxon>Ascomycota</taxon>
        <taxon>Pezizomycotina</taxon>
        <taxon>Sordariomycetes</taxon>
        <taxon>Hypocreomycetidae</taxon>
        <taxon>Hypocreales</taxon>
        <taxon>Ophiocordycipitaceae</taxon>
        <taxon>Hirsutella</taxon>
    </lineage>
</organism>
<feature type="chain" id="PRO_5002526375" description="SCP domain-containing protein" evidence="2">
    <location>
        <begin position="17"/>
        <end position="288"/>
    </location>
</feature>
<dbReference type="GO" id="GO:0005576">
    <property type="term" value="C:extracellular region"/>
    <property type="evidence" value="ECO:0007669"/>
    <property type="project" value="InterPro"/>
</dbReference>
<dbReference type="AlphaFoldDB" id="A0A0F8A1S6"/>
<dbReference type="PRINTS" id="PR00837">
    <property type="entry name" value="V5TPXLIKE"/>
</dbReference>
<feature type="signal peptide" evidence="2">
    <location>
        <begin position="1"/>
        <end position="16"/>
    </location>
</feature>
<dbReference type="Proteomes" id="UP000054481">
    <property type="component" value="Unassembled WGS sequence"/>
</dbReference>
<dbReference type="SUPFAM" id="SSF55797">
    <property type="entry name" value="PR-1-like"/>
    <property type="match status" value="1"/>
</dbReference>
<feature type="compositionally biased region" description="Gly residues" evidence="1">
    <location>
        <begin position="133"/>
        <end position="142"/>
    </location>
</feature>
<dbReference type="InterPro" id="IPR014044">
    <property type="entry name" value="CAP_dom"/>
</dbReference>
<reference evidence="4 5" key="1">
    <citation type="journal article" date="2014" name="Genome Biol. Evol.">
        <title>Comparative genomics and transcriptomics analyses reveal divergent lifestyle features of nematode endoparasitic fungus Hirsutella minnesotensis.</title>
        <authorList>
            <person name="Lai Y."/>
            <person name="Liu K."/>
            <person name="Zhang X."/>
            <person name="Zhang X."/>
            <person name="Li K."/>
            <person name="Wang N."/>
            <person name="Shu C."/>
            <person name="Wu Y."/>
            <person name="Wang C."/>
            <person name="Bushley K.E."/>
            <person name="Xiang M."/>
            <person name="Liu X."/>
        </authorList>
    </citation>
    <scope>NUCLEOTIDE SEQUENCE [LARGE SCALE GENOMIC DNA]</scope>
    <source>
        <strain evidence="4 5">3608</strain>
    </source>
</reference>
<dbReference type="PROSITE" id="PS01009">
    <property type="entry name" value="CRISP_1"/>
    <property type="match status" value="1"/>
</dbReference>
<sequence length="288" mass="30293">MPSFALLSLALPLIAAFPLEEVAKMTPQIKGSVLGTAPAAGAPKKSYKERAKTEDSKLLDFVSVVPQATGSQPDGKPTGRVVPVVSVCEAPKPFKPVDNEKPVGIEEVSGAKPQPKPATRPALNNDALKDGSGSEGSGGGGPVPADAKNGFAKHNEHRKRHQAPVLTWDAEVEKTAQTKADTCQFDHSNLPQGLGQNLFMTSMSYGAGKDFLEEAVNSWYSEVKSYRYGESGFSSGTGHFTQMIWKSTAKIGCARSKKSCSGGTIVVCNYKAAGNLSGAFAENVLPPA</sequence>
<dbReference type="InterPro" id="IPR034113">
    <property type="entry name" value="SCP_GAPR1-like"/>
</dbReference>
<feature type="compositionally biased region" description="Basic and acidic residues" evidence="1">
    <location>
        <begin position="95"/>
        <end position="104"/>
    </location>
</feature>
<dbReference type="EMBL" id="KQ030690">
    <property type="protein sequence ID" value="KJZ69664.1"/>
    <property type="molecule type" value="Genomic_DNA"/>
</dbReference>
<evidence type="ECO:0000259" key="3">
    <source>
        <dbReference type="SMART" id="SM00198"/>
    </source>
</evidence>
<dbReference type="InterPro" id="IPR018244">
    <property type="entry name" value="Allrgn_V5/Tpx1_CS"/>
</dbReference>